<feature type="transmembrane region" description="Helical" evidence="1">
    <location>
        <begin position="106"/>
        <end position="125"/>
    </location>
</feature>
<proteinExistence type="predicted"/>
<keyword evidence="1" id="KW-1133">Transmembrane helix</keyword>
<evidence type="ECO:0000313" key="2">
    <source>
        <dbReference type="EMBL" id="MDR6943426.1"/>
    </source>
</evidence>
<feature type="transmembrane region" description="Helical" evidence="1">
    <location>
        <begin position="36"/>
        <end position="52"/>
    </location>
</feature>
<feature type="transmembrane region" description="Helical" evidence="1">
    <location>
        <begin position="159"/>
        <end position="177"/>
    </location>
</feature>
<keyword evidence="1" id="KW-0812">Transmembrane</keyword>
<dbReference type="EMBL" id="JAVDUU010000003">
    <property type="protein sequence ID" value="MDR6943426.1"/>
    <property type="molecule type" value="Genomic_DNA"/>
</dbReference>
<feature type="transmembrane region" description="Helical" evidence="1">
    <location>
        <begin position="12"/>
        <end position="30"/>
    </location>
</feature>
<comment type="caution">
    <text evidence="2">The sequence shown here is derived from an EMBL/GenBank/DDBJ whole genome shotgun (WGS) entry which is preliminary data.</text>
</comment>
<evidence type="ECO:0008006" key="4">
    <source>
        <dbReference type="Google" id="ProtNLM"/>
    </source>
</evidence>
<organism evidence="2 3">
    <name type="scientific">Mucilaginibacter pocheonensis</name>
    <dbReference type="NCBI Taxonomy" id="398050"/>
    <lineage>
        <taxon>Bacteria</taxon>
        <taxon>Pseudomonadati</taxon>
        <taxon>Bacteroidota</taxon>
        <taxon>Sphingobacteriia</taxon>
        <taxon>Sphingobacteriales</taxon>
        <taxon>Sphingobacteriaceae</taxon>
        <taxon>Mucilaginibacter</taxon>
    </lineage>
</organism>
<dbReference type="Proteomes" id="UP001247620">
    <property type="component" value="Unassembled WGS sequence"/>
</dbReference>
<reference evidence="2 3" key="1">
    <citation type="submission" date="2023-07" db="EMBL/GenBank/DDBJ databases">
        <title>Sorghum-associated microbial communities from plants grown in Nebraska, USA.</title>
        <authorList>
            <person name="Schachtman D."/>
        </authorList>
    </citation>
    <scope>NUCLEOTIDE SEQUENCE [LARGE SCALE GENOMIC DNA]</scope>
    <source>
        <strain evidence="2 3">3262</strain>
    </source>
</reference>
<dbReference type="RefSeq" id="WP_310097633.1">
    <property type="nucleotide sequence ID" value="NZ_JAVDUU010000003.1"/>
</dbReference>
<accession>A0ABU1TEY8</accession>
<protein>
    <recommendedName>
        <fullName evidence="4">YhhN-like protein</fullName>
    </recommendedName>
</protein>
<gene>
    <name evidence="2" type="ORF">J2W55_003279</name>
</gene>
<keyword evidence="1" id="KW-0472">Membrane</keyword>
<sequence>MNTKDNTTRNIVIILMIVAAAAFRLLAFKYKDLSNFNPVGAIALFGGAYFASKWKSYATVLFTLFTTDIVLNYLYTSKFSMGYDGIIGVYLSFALMVLLGSMIKKVNVLNVVLASLGSVLIHWLVTDLPWFYTTLNLYPHTWAGYMTSLAAAVDFEKNMVYGTLVFSILMFGGFEFAKSKFTFLQPKKQLAL</sequence>
<evidence type="ECO:0000313" key="3">
    <source>
        <dbReference type="Proteomes" id="UP001247620"/>
    </source>
</evidence>
<keyword evidence="3" id="KW-1185">Reference proteome</keyword>
<feature type="transmembrane region" description="Helical" evidence="1">
    <location>
        <begin position="81"/>
        <end position="99"/>
    </location>
</feature>
<name>A0ABU1TEY8_9SPHI</name>
<dbReference type="InterPro" id="IPR046487">
    <property type="entry name" value="DUF6580"/>
</dbReference>
<evidence type="ECO:0000256" key="1">
    <source>
        <dbReference type="SAM" id="Phobius"/>
    </source>
</evidence>
<dbReference type="Pfam" id="PF20221">
    <property type="entry name" value="DUF6580"/>
    <property type="match status" value="1"/>
</dbReference>